<feature type="region of interest" description="Disordered" evidence="4">
    <location>
        <begin position="82"/>
        <end position="206"/>
    </location>
</feature>
<proteinExistence type="predicted"/>
<feature type="region of interest" description="Disordered" evidence="4">
    <location>
        <begin position="653"/>
        <end position="689"/>
    </location>
</feature>
<dbReference type="GeneID" id="300968787"/>
<protein>
    <submittedName>
        <fullName evidence="6">Lateral tail fiber protein</fullName>
    </submittedName>
</protein>
<feature type="compositionally biased region" description="Low complexity" evidence="4">
    <location>
        <begin position="171"/>
        <end position="184"/>
    </location>
</feature>
<sequence>MAIRTKIIVQQILNIDDTTTTASKYPKYTVVLGNSISSITAGELTAAVESSAASAAAAKDSEIAAKSSETNARDSENRAAIYADSSEASATQSATSATESERQAELSKASAEESAASATEAGTHKDAAQLAAQNAERSRELAEQAKTAAQQAQVAAETAKTGAETAKEGADAAATTAGEHAAAAKQSELNAKVSETNAAGSATEAGDKAIDATAEADRAKAEADRASQVVDGKLDKVDISGFIKVYKTKAEADADVANRVLDEKILVWNQTESKYGWYKVAGTTKAPVLELVETEQKLVSINNVHADDAGNVQITLPGGNPSLWLGEVTWFPYDKDSGVGYPGVLPADGREVLRVDYPDTWEAIEAGLIPSVTETEWQAGAILYFSTGDGSTTFRLPDMMQGQAFRAPTKGEEDAGVIKDQIPYVVTVNGISPDDITGNVEIDTSLQGTVNINQGGTGATTKEDARIALELYSTTEVDSALADKADIATTYTKMEVDSALADKADIATTYTKMEVDSALADAKTQSDTNYLLKANNLSDLGDRTAAWLNVRPLGSTPLASDPVSDYDATTKRWVQNLIGAGTVGPTMNGVMNYGVGDFHLRDSRAYIQPYEVLSDGQLLNRAAWPELWAYAQMLSPISDAEWLSSAEKRGRYSTGDGSTTFRVPDRNGVQPGSTTSLFGRGDGGTSSENGRVYEAAAPNILGTFANDTSGKVWMPAPKSVTGSFGYAPTTEMTFLPNDGSFVKVNNNATTTFNARLSDEVYGKYEVKNQILPKSFVGVWVIRASGGFTAANTSWSVINADAVVPGANVTTYGGDMWSTYQVAGADYVKLGYRAKVTIDGASTGEIRLMDSRVGGTSKTWEMPTVSGTLLSSADIGTSGAKIPLLNVQNMWTKTQVFQESGVVTQSVLPSDATLNDHGGPHFVSYVITDNQIRLGAKFFSSFDSTNLRRAVVQVTTDNDASAQIFAFDQRGDISSAKGIVQWSGSDTRIKTNFEPVQSGSWERISKISICEYTYKVNPTPQRGYLAQQMREIDPLYVFEGGRSIDDNGKEFEILNVNDKAVTADLIIVVQQMQEKLAVLEEHNKKIIPLEEEIATLKDEVNTLKKLLVEINQSLAITSRVSALESEVNELKRP</sequence>
<keyword evidence="2" id="KW-0946">Virion</keyword>
<dbReference type="EMBL" id="MZ501108">
    <property type="protein sequence ID" value="QXV85090.1"/>
    <property type="molecule type" value="Genomic_DNA"/>
</dbReference>
<evidence type="ECO:0000313" key="7">
    <source>
        <dbReference type="Proteomes" id="UP000828574"/>
    </source>
</evidence>
<keyword evidence="7" id="KW-1185">Reference proteome</keyword>
<comment type="subcellular location">
    <subcellularLocation>
        <location evidence="1">Virion</location>
    </subcellularLocation>
</comment>
<evidence type="ECO:0000256" key="3">
    <source>
        <dbReference type="SAM" id="Coils"/>
    </source>
</evidence>
<dbReference type="Proteomes" id="UP000828574">
    <property type="component" value="Segment"/>
</dbReference>
<feature type="compositionally biased region" description="Polar residues" evidence="4">
    <location>
        <begin position="187"/>
        <end position="200"/>
    </location>
</feature>
<dbReference type="PROSITE" id="PS51688">
    <property type="entry name" value="ICA"/>
    <property type="match status" value="1"/>
</dbReference>
<evidence type="ECO:0000259" key="5">
    <source>
        <dbReference type="PROSITE" id="PS51688"/>
    </source>
</evidence>
<organism evidence="6 7">
    <name type="scientific">Escherichia phage TrudiGerster</name>
    <dbReference type="NCBI Taxonomy" id="2851991"/>
    <lineage>
        <taxon>Viruses</taxon>
        <taxon>Duplodnaviria</taxon>
        <taxon>Heunggongvirae</taxon>
        <taxon>Uroviricota</taxon>
        <taxon>Caudoviricetes</taxon>
        <taxon>Demerecviridae</taxon>
        <taxon>Markadamsvirinae</taxon>
        <taxon>Epseptimavirus</taxon>
        <taxon>Epseptimavirus trudigerster</taxon>
    </lineage>
</organism>
<keyword evidence="3" id="KW-0175">Coiled coil</keyword>
<dbReference type="InterPro" id="IPR030392">
    <property type="entry name" value="S74_ICA"/>
</dbReference>
<feature type="coiled-coil region" evidence="3">
    <location>
        <begin position="1078"/>
        <end position="1112"/>
    </location>
</feature>
<feature type="compositionally biased region" description="Low complexity" evidence="4">
    <location>
        <begin position="106"/>
        <end position="121"/>
    </location>
</feature>
<reference evidence="7" key="1">
    <citation type="journal article" date="2021" name="PLoS Biol.">
        <title>Systematic exploration of Escherichia coli phage-host interactions with the BASEL phage collection.</title>
        <authorList>
            <person name="Maffei E."/>
            <person name="Shaidullina A."/>
            <person name="Burkolter M."/>
            <person name="Heyer Y."/>
            <person name="Estermann F."/>
            <person name="Druelle V."/>
            <person name="Sauer P."/>
            <person name="Willi L."/>
            <person name="Michaelis S."/>
            <person name="Hilbi H."/>
            <person name="Thaler D.S."/>
            <person name="Harms A."/>
        </authorList>
    </citation>
    <scope>NUCLEOTIDE SEQUENCE [LARGE SCALE GENOMIC DNA]</scope>
    <source>
        <strain evidence="7">Bas27</strain>
    </source>
</reference>
<feature type="domain" description="Peptidase S74" evidence="5">
    <location>
        <begin position="984"/>
        <end position="1082"/>
    </location>
</feature>
<evidence type="ECO:0000256" key="4">
    <source>
        <dbReference type="SAM" id="MobiDB-lite"/>
    </source>
</evidence>
<evidence type="ECO:0000256" key="2">
    <source>
        <dbReference type="ARBA" id="ARBA00022732"/>
    </source>
</evidence>
<keyword evidence="2" id="KW-1227">Viral tail protein</keyword>
<dbReference type="GO" id="GO:0098015">
    <property type="term" value="C:virus tail"/>
    <property type="evidence" value="ECO:0007669"/>
    <property type="project" value="UniProtKB-KW"/>
</dbReference>
<evidence type="ECO:0000313" key="6">
    <source>
        <dbReference type="EMBL" id="QXV85090.1"/>
    </source>
</evidence>
<dbReference type="Pfam" id="PF13884">
    <property type="entry name" value="Peptidase_S74"/>
    <property type="match status" value="1"/>
</dbReference>
<gene>
    <name evidence="6" type="ORF">bas27_0020</name>
</gene>
<accession>A0AAE7W1M1</accession>
<dbReference type="RefSeq" id="YP_011992186.1">
    <property type="nucleotide sequence ID" value="NC_105114.1"/>
</dbReference>
<feature type="compositionally biased region" description="Low complexity" evidence="4">
    <location>
        <begin position="85"/>
        <end position="98"/>
    </location>
</feature>
<evidence type="ECO:0000256" key="1">
    <source>
        <dbReference type="ARBA" id="ARBA00004328"/>
    </source>
</evidence>
<name>A0AAE7W1M1_9CAUD</name>
<feature type="compositionally biased region" description="Low complexity" evidence="4">
    <location>
        <begin position="144"/>
        <end position="164"/>
    </location>
</feature>